<evidence type="ECO:0000313" key="2">
    <source>
        <dbReference type="Proteomes" id="UP001549036"/>
    </source>
</evidence>
<protein>
    <recommendedName>
        <fullName evidence="3">Type II toxin-antitoxin system RelE/ParE family toxin</fullName>
    </recommendedName>
</protein>
<gene>
    <name evidence="1" type="ORF">ABID26_007010</name>
</gene>
<accession>A0ABV2I479</accession>
<comment type="caution">
    <text evidence="1">The sequence shown here is derived from an EMBL/GenBank/DDBJ whole genome shotgun (WGS) entry which is preliminary data.</text>
</comment>
<keyword evidence="2" id="KW-1185">Reference proteome</keyword>
<dbReference type="EMBL" id="JBEPLM010000026">
    <property type="protein sequence ID" value="MET3597584.1"/>
    <property type="molecule type" value="Genomic_DNA"/>
</dbReference>
<organism evidence="1 2">
    <name type="scientific">Mesorhizobium shonense</name>
    <dbReference type="NCBI Taxonomy" id="1209948"/>
    <lineage>
        <taxon>Bacteria</taxon>
        <taxon>Pseudomonadati</taxon>
        <taxon>Pseudomonadota</taxon>
        <taxon>Alphaproteobacteria</taxon>
        <taxon>Hyphomicrobiales</taxon>
        <taxon>Phyllobacteriaceae</taxon>
        <taxon>Mesorhizobium</taxon>
    </lineage>
</organism>
<name>A0ABV2I479_9HYPH</name>
<evidence type="ECO:0008006" key="3">
    <source>
        <dbReference type="Google" id="ProtNLM"/>
    </source>
</evidence>
<reference evidence="1 2" key="1">
    <citation type="submission" date="2024-06" db="EMBL/GenBank/DDBJ databases">
        <title>Genomic Encyclopedia of Type Strains, Phase IV (KMG-IV): sequencing the most valuable type-strain genomes for metagenomic binning, comparative biology and taxonomic classification.</title>
        <authorList>
            <person name="Goeker M."/>
        </authorList>
    </citation>
    <scope>NUCLEOTIDE SEQUENCE [LARGE SCALE GENOMIC DNA]</scope>
    <source>
        <strain evidence="1 2">DSM 29846</strain>
    </source>
</reference>
<evidence type="ECO:0000313" key="1">
    <source>
        <dbReference type="EMBL" id="MET3597584.1"/>
    </source>
</evidence>
<proteinExistence type="predicted"/>
<dbReference type="RefSeq" id="WP_354417980.1">
    <property type="nucleotide sequence ID" value="NZ_JBEPLM010000026.1"/>
</dbReference>
<dbReference type="Proteomes" id="UP001549036">
    <property type="component" value="Unassembled WGS sequence"/>
</dbReference>
<sequence>MKRITASFYATESGNEPVRDWLLELAKEDRVVVGEDIATVEFGWPVGMPVCRNLRDGVLEVRSTIKRGRVEARTYFSIEGRGMLLLHGHEGKRGQDEAISLAIGRLRDHKRRQKESKRKKKTK</sequence>